<dbReference type="GO" id="GO:0005874">
    <property type="term" value="C:microtubule"/>
    <property type="evidence" value="ECO:0007669"/>
    <property type="project" value="UniProtKB-KW"/>
</dbReference>
<dbReference type="InterPro" id="IPR006964">
    <property type="entry name" value="NUDE_dom"/>
</dbReference>
<feature type="domain" description="NUDE" evidence="8">
    <location>
        <begin position="132"/>
        <end position="278"/>
    </location>
</feature>
<protein>
    <recommendedName>
        <fullName evidence="8">NUDE domain-containing protein</fullName>
    </recommendedName>
</protein>
<dbReference type="InterPro" id="IPR033494">
    <property type="entry name" value="NUDE"/>
</dbReference>
<dbReference type="Pfam" id="PF04880">
    <property type="entry name" value="NUDE_C"/>
    <property type="match status" value="1"/>
</dbReference>
<evidence type="ECO:0000256" key="3">
    <source>
        <dbReference type="ARBA" id="ARBA00022490"/>
    </source>
</evidence>
<keyword evidence="6" id="KW-0206">Cytoskeleton</keyword>
<sequence length="573" mass="63800">MDEKSNHSDVDQLEHYRNLARSLQFDLEETKLALDEFQISSKELETELEKELQGTEKQLKELKGKEESLLNDIDHWKTKFHSSLKDHTKTMTIMQTELDTLRKSNEQYRTRLRDMELDNDELEGKERMVTSSLQDVESKYGKAIERITLLEDELIEKSRLEEECQRLKDDLRDTTEELAILREQLANHQFTSKHSSSSTTQPQSSPSSASSSNTQLGPQTPLSEPTMEILKDDKDIPSPLRALKTIRPIATLPKSQDSPRRRLASLNANSSSPKLSSSPKPVANMNIKKVGSLRARFSPSPSKVFIQDILSPSARTNVASSTTMTTNSTRNQSRTGSLLPKISSNNSPSPQTGRSHLQSLRAETERLQGMKQKLVSSRNLRAFSAIPIPKSYPHSTLPTTKAGICTSLTLNRSTTGSGLKKISTGPSAPSSKLVMEPVSLDQSSRYIEANRTNLNRSQGEGLSTMIPRPKLARPSSRLSMGHDQNQPLGIPNSSNRSITPTAGIPRRKASMDYSEKFIRPLSTQGHYMSHLRRKSAGFQAGFNNDHQKSNVHHGVLGKSFGGSVSRSNNLCSK</sequence>
<evidence type="ECO:0000259" key="8">
    <source>
        <dbReference type="Pfam" id="PF04880"/>
    </source>
</evidence>
<feature type="compositionally biased region" description="Polar residues" evidence="7">
    <location>
        <begin position="342"/>
        <end position="358"/>
    </location>
</feature>
<feature type="compositionally biased region" description="Low complexity" evidence="7">
    <location>
        <begin position="315"/>
        <end position="337"/>
    </location>
</feature>
<dbReference type="GO" id="GO:0008017">
    <property type="term" value="F:microtubule binding"/>
    <property type="evidence" value="ECO:0007669"/>
    <property type="project" value="InterPro"/>
</dbReference>
<feature type="region of interest" description="Disordered" evidence="7">
    <location>
        <begin position="457"/>
        <end position="479"/>
    </location>
</feature>
<evidence type="ECO:0000256" key="7">
    <source>
        <dbReference type="SAM" id="MobiDB-lite"/>
    </source>
</evidence>
<name>A0A9Q3H804_9BASI</name>
<dbReference type="GO" id="GO:0007020">
    <property type="term" value="P:microtubule nucleation"/>
    <property type="evidence" value="ECO:0007669"/>
    <property type="project" value="TreeGrafter"/>
</dbReference>
<comment type="caution">
    <text evidence="9">The sequence shown here is derived from an EMBL/GenBank/DDBJ whole genome shotgun (WGS) entry which is preliminary data.</text>
</comment>
<gene>
    <name evidence="9" type="ORF">O181_035143</name>
</gene>
<dbReference type="EMBL" id="AVOT02013092">
    <property type="protein sequence ID" value="MBW0495428.1"/>
    <property type="molecule type" value="Genomic_DNA"/>
</dbReference>
<proteinExistence type="inferred from homology"/>
<evidence type="ECO:0000256" key="2">
    <source>
        <dbReference type="ARBA" id="ARBA00007429"/>
    </source>
</evidence>
<evidence type="ECO:0000256" key="5">
    <source>
        <dbReference type="ARBA" id="ARBA00023054"/>
    </source>
</evidence>
<feature type="compositionally biased region" description="Low complexity" evidence="7">
    <location>
        <begin position="195"/>
        <end position="212"/>
    </location>
</feature>
<keyword evidence="4" id="KW-0493">Microtubule</keyword>
<evidence type="ECO:0000256" key="6">
    <source>
        <dbReference type="ARBA" id="ARBA00023212"/>
    </source>
</evidence>
<dbReference type="GO" id="GO:0000132">
    <property type="term" value="P:establishment of mitotic spindle orientation"/>
    <property type="evidence" value="ECO:0007669"/>
    <property type="project" value="TreeGrafter"/>
</dbReference>
<evidence type="ECO:0000256" key="1">
    <source>
        <dbReference type="ARBA" id="ARBA00004245"/>
    </source>
</evidence>
<dbReference type="GO" id="GO:0005871">
    <property type="term" value="C:kinesin complex"/>
    <property type="evidence" value="ECO:0007669"/>
    <property type="project" value="TreeGrafter"/>
</dbReference>
<dbReference type="AlphaFoldDB" id="A0A9Q3H804"/>
<dbReference type="GO" id="GO:0007059">
    <property type="term" value="P:chromosome segregation"/>
    <property type="evidence" value="ECO:0007669"/>
    <property type="project" value="TreeGrafter"/>
</dbReference>
<accession>A0A9Q3H804</accession>
<dbReference type="GO" id="GO:0000776">
    <property type="term" value="C:kinetochore"/>
    <property type="evidence" value="ECO:0007669"/>
    <property type="project" value="TreeGrafter"/>
</dbReference>
<comment type="similarity">
    <text evidence="2">Belongs to the nudE family.</text>
</comment>
<evidence type="ECO:0000256" key="4">
    <source>
        <dbReference type="ARBA" id="ARBA00022701"/>
    </source>
</evidence>
<feature type="region of interest" description="Disordered" evidence="7">
    <location>
        <begin position="189"/>
        <end position="261"/>
    </location>
</feature>
<feature type="compositionally biased region" description="Polar residues" evidence="7">
    <location>
        <begin position="213"/>
        <end position="223"/>
    </location>
</feature>
<evidence type="ECO:0000313" key="9">
    <source>
        <dbReference type="EMBL" id="MBW0495428.1"/>
    </source>
</evidence>
<dbReference type="Proteomes" id="UP000765509">
    <property type="component" value="Unassembled WGS sequence"/>
</dbReference>
<feature type="region of interest" description="Disordered" evidence="7">
    <location>
        <begin position="315"/>
        <end position="359"/>
    </location>
</feature>
<keyword evidence="5" id="KW-0175">Coiled coil</keyword>
<keyword evidence="10" id="KW-1185">Reference proteome</keyword>
<dbReference type="Gene3D" id="6.10.250.1080">
    <property type="match status" value="1"/>
</dbReference>
<keyword evidence="3" id="KW-0963">Cytoplasm</keyword>
<dbReference type="GO" id="GO:0051642">
    <property type="term" value="P:centrosome localization"/>
    <property type="evidence" value="ECO:0007669"/>
    <property type="project" value="TreeGrafter"/>
</dbReference>
<evidence type="ECO:0000313" key="10">
    <source>
        <dbReference type="Proteomes" id="UP000765509"/>
    </source>
</evidence>
<dbReference type="GO" id="GO:0047496">
    <property type="term" value="P:vesicle transport along microtubule"/>
    <property type="evidence" value="ECO:0007669"/>
    <property type="project" value="TreeGrafter"/>
</dbReference>
<dbReference type="PANTHER" id="PTHR10921">
    <property type="entry name" value="NUCLEAR DISTRIBUTION PROTEIN NUDE HOMOLOG 1"/>
    <property type="match status" value="1"/>
</dbReference>
<comment type="subcellular location">
    <subcellularLocation>
        <location evidence="1">Cytoplasm</location>
        <location evidence="1">Cytoskeleton</location>
    </subcellularLocation>
</comment>
<organism evidence="9 10">
    <name type="scientific">Austropuccinia psidii MF-1</name>
    <dbReference type="NCBI Taxonomy" id="1389203"/>
    <lineage>
        <taxon>Eukaryota</taxon>
        <taxon>Fungi</taxon>
        <taxon>Dikarya</taxon>
        <taxon>Basidiomycota</taxon>
        <taxon>Pucciniomycotina</taxon>
        <taxon>Pucciniomycetes</taxon>
        <taxon>Pucciniales</taxon>
        <taxon>Sphaerophragmiaceae</taxon>
        <taxon>Austropuccinia</taxon>
    </lineage>
</organism>
<dbReference type="PANTHER" id="PTHR10921:SF1">
    <property type="entry name" value="NUCLEAR DISTRIBUTION PROTEIN NUDE HOMOLOG"/>
    <property type="match status" value="1"/>
</dbReference>
<dbReference type="OrthoDB" id="5877028at2759"/>
<reference evidence="9" key="1">
    <citation type="submission" date="2021-03" db="EMBL/GenBank/DDBJ databases">
        <title>Draft genome sequence of rust myrtle Austropuccinia psidii MF-1, a brazilian biotype.</title>
        <authorList>
            <person name="Quecine M.C."/>
            <person name="Pachon D.M.R."/>
            <person name="Bonatelli M.L."/>
            <person name="Correr F.H."/>
            <person name="Franceschini L.M."/>
            <person name="Leite T.F."/>
            <person name="Margarido G.R.A."/>
            <person name="Almeida C.A."/>
            <person name="Ferrarezi J.A."/>
            <person name="Labate C.A."/>
        </authorList>
    </citation>
    <scope>NUCLEOTIDE SEQUENCE</scope>
    <source>
        <strain evidence="9">MF-1</strain>
    </source>
</reference>